<organism evidence="8 9">
    <name type="scientific">Tetrahymena thermophila (strain SB210)</name>
    <dbReference type="NCBI Taxonomy" id="312017"/>
    <lineage>
        <taxon>Eukaryota</taxon>
        <taxon>Sar</taxon>
        <taxon>Alveolata</taxon>
        <taxon>Ciliophora</taxon>
        <taxon>Intramacronucleata</taxon>
        <taxon>Oligohymenophorea</taxon>
        <taxon>Hymenostomatida</taxon>
        <taxon>Tetrahymenina</taxon>
        <taxon>Tetrahymenidae</taxon>
        <taxon>Tetrahymena</taxon>
    </lineage>
</organism>
<protein>
    <submittedName>
        <fullName evidence="8">D-hydantoinase family protein</fullName>
    </submittedName>
</protein>
<accession>W7XDP2</accession>
<evidence type="ECO:0000256" key="5">
    <source>
        <dbReference type="SAM" id="Coils"/>
    </source>
</evidence>
<evidence type="ECO:0000313" key="8">
    <source>
        <dbReference type="EMBL" id="EWS74778.1"/>
    </source>
</evidence>
<evidence type="ECO:0000256" key="2">
    <source>
        <dbReference type="ARBA" id="ARBA00022771"/>
    </source>
</evidence>
<feature type="region of interest" description="Disordered" evidence="6">
    <location>
        <begin position="98"/>
        <end position="122"/>
    </location>
</feature>
<evidence type="ECO:0000259" key="7">
    <source>
        <dbReference type="PROSITE" id="PS51266"/>
    </source>
</evidence>
<feature type="domain" description="CHY-type" evidence="7">
    <location>
        <begin position="427"/>
        <end position="503"/>
    </location>
</feature>
<gene>
    <name evidence="8" type="ORF">TTHERM_000400749</name>
</gene>
<keyword evidence="9" id="KW-1185">Reference proteome</keyword>
<dbReference type="EMBL" id="GG662719">
    <property type="protein sequence ID" value="EWS74778.1"/>
    <property type="molecule type" value="Genomic_DNA"/>
</dbReference>
<dbReference type="InParanoid" id="W7XDP2"/>
<evidence type="ECO:0000256" key="3">
    <source>
        <dbReference type="ARBA" id="ARBA00022833"/>
    </source>
</evidence>
<sequence>MKEIINRIDYQINNYLDISQQPVNLDELQLEQTASQRRASPMLLKVPKDNDFAYQRCSQNKRSHQLKQNQSGRSKENIKYQNSPSILKNRDLNQHYQEQQSFDNSNNKKYVSNRCNSRSPKSKDIFNHSSNPLFSVVISSNSKPNNQYNQFSKLGLTLEHICTRERHQRSPILFLCTKQECNCRLKIGCAYCMLDDHADHAEFKIQIEDFLQIIQYKYDNYYQSIRNFQQTLLQYEEPQILQTISFQINQVKQSLCQKLDQINSKIQEQYKQFFVQDNIKTAHLVQDQKFFSSQIEKVMQANILNMNEEQRDVFMRLYNDAEIVKIEKRIEEIVNINENISEQLEASFQNFQKNLKDKLSTFLQKLDNLQLYLNINSSENTIHYLSEQKKSLQNKIQKAKKMQDQIKQINREIQILKIEKISNPFPYKLYGGLCDHVNIQCNTIQIYECCNQAFPCPDCHKNTCKDHKIFFTSPSRRYCIDCLAIFQVNHPTNTLINCSSCLSDYEQISSD</sequence>
<evidence type="ECO:0000256" key="1">
    <source>
        <dbReference type="ARBA" id="ARBA00022723"/>
    </source>
</evidence>
<reference evidence="9" key="1">
    <citation type="journal article" date="2006" name="PLoS Biol.">
        <title>Macronuclear genome sequence of the ciliate Tetrahymena thermophila, a model eukaryote.</title>
        <authorList>
            <person name="Eisen J.A."/>
            <person name="Coyne R.S."/>
            <person name="Wu M."/>
            <person name="Wu D."/>
            <person name="Thiagarajan M."/>
            <person name="Wortman J.R."/>
            <person name="Badger J.H."/>
            <person name="Ren Q."/>
            <person name="Amedeo P."/>
            <person name="Jones K.M."/>
            <person name="Tallon L.J."/>
            <person name="Delcher A.L."/>
            <person name="Salzberg S.L."/>
            <person name="Silva J.C."/>
            <person name="Haas B.J."/>
            <person name="Majoros W.H."/>
            <person name="Farzad M."/>
            <person name="Carlton J.M."/>
            <person name="Smith R.K. Jr."/>
            <person name="Garg J."/>
            <person name="Pearlman R.E."/>
            <person name="Karrer K.M."/>
            <person name="Sun L."/>
            <person name="Manning G."/>
            <person name="Elde N.C."/>
            <person name="Turkewitz A.P."/>
            <person name="Asai D.J."/>
            <person name="Wilkes D.E."/>
            <person name="Wang Y."/>
            <person name="Cai H."/>
            <person name="Collins K."/>
            <person name="Stewart B.A."/>
            <person name="Lee S.R."/>
            <person name="Wilamowska K."/>
            <person name="Weinberg Z."/>
            <person name="Ruzzo W.L."/>
            <person name="Wloga D."/>
            <person name="Gaertig J."/>
            <person name="Frankel J."/>
            <person name="Tsao C.-C."/>
            <person name="Gorovsky M.A."/>
            <person name="Keeling P.J."/>
            <person name="Waller R.F."/>
            <person name="Patron N.J."/>
            <person name="Cherry J.M."/>
            <person name="Stover N.A."/>
            <person name="Krieger C.J."/>
            <person name="del Toro C."/>
            <person name="Ryder H.F."/>
            <person name="Williamson S.C."/>
            <person name="Barbeau R.A."/>
            <person name="Hamilton E.P."/>
            <person name="Orias E."/>
        </authorList>
    </citation>
    <scope>NUCLEOTIDE SEQUENCE [LARGE SCALE GENOMIC DNA]</scope>
    <source>
        <strain evidence="9">SB210</strain>
    </source>
</reference>
<keyword evidence="2 4" id="KW-0863">Zinc-finger</keyword>
<name>W7XDP2_TETTS</name>
<dbReference type="PROSITE" id="PS51266">
    <property type="entry name" value="ZF_CHY"/>
    <property type="match status" value="1"/>
</dbReference>
<feature type="compositionally biased region" description="Polar residues" evidence="6">
    <location>
        <begin position="98"/>
        <end position="119"/>
    </location>
</feature>
<feature type="region of interest" description="Disordered" evidence="6">
    <location>
        <begin position="59"/>
        <end position="86"/>
    </location>
</feature>
<dbReference type="AlphaFoldDB" id="W7XDP2"/>
<proteinExistence type="predicted"/>
<evidence type="ECO:0000256" key="6">
    <source>
        <dbReference type="SAM" id="MobiDB-lite"/>
    </source>
</evidence>
<dbReference type="InterPro" id="IPR037274">
    <property type="entry name" value="Znf_CHY_sf"/>
</dbReference>
<keyword evidence="5" id="KW-0175">Coiled coil</keyword>
<feature type="coiled-coil region" evidence="5">
    <location>
        <begin position="375"/>
        <end position="419"/>
    </location>
</feature>
<dbReference type="KEGG" id="tet:TTHERM_000400749"/>
<dbReference type="InterPro" id="IPR008913">
    <property type="entry name" value="Znf_CHY"/>
</dbReference>
<dbReference type="GO" id="GO:0008270">
    <property type="term" value="F:zinc ion binding"/>
    <property type="evidence" value="ECO:0007669"/>
    <property type="project" value="UniProtKB-KW"/>
</dbReference>
<evidence type="ECO:0000313" key="9">
    <source>
        <dbReference type="Proteomes" id="UP000009168"/>
    </source>
</evidence>
<keyword evidence="1" id="KW-0479">Metal-binding</keyword>
<dbReference type="SUPFAM" id="SSF161219">
    <property type="entry name" value="CHY zinc finger-like"/>
    <property type="match status" value="1"/>
</dbReference>
<dbReference type="Proteomes" id="UP000009168">
    <property type="component" value="Unassembled WGS sequence"/>
</dbReference>
<dbReference type="RefSeq" id="XP_012652671.1">
    <property type="nucleotide sequence ID" value="XM_012797217.1"/>
</dbReference>
<dbReference type="OrthoDB" id="296381at2759"/>
<dbReference type="GeneID" id="24438759"/>
<keyword evidence="3" id="KW-0862">Zinc</keyword>
<evidence type="ECO:0000256" key="4">
    <source>
        <dbReference type="PROSITE-ProRule" id="PRU00601"/>
    </source>
</evidence>